<comment type="caution">
    <text evidence="2">The sequence shown here is derived from an EMBL/GenBank/DDBJ whole genome shotgun (WGS) entry which is preliminary data.</text>
</comment>
<evidence type="ECO:0000256" key="1">
    <source>
        <dbReference type="SAM" id="SignalP"/>
    </source>
</evidence>
<dbReference type="EMBL" id="JAGINP010000001">
    <property type="protein sequence ID" value="MBP2290349.1"/>
    <property type="molecule type" value="Genomic_DNA"/>
</dbReference>
<name>A0ABS4SCP7_9PROT</name>
<dbReference type="Proteomes" id="UP000781958">
    <property type="component" value="Unassembled WGS sequence"/>
</dbReference>
<organism evidence="2 3">
    <name type="scientific">Azospirillum rugosum</name>
    <dbReference type="NCBI Taxonomy" id="416170"/>
    <lineage>
        <taxon>Bacteria</taxon>
        <taxon>Pseudomonadati</taxon>
        <taxon>Pseudomonadota</taxon>
        <taxon>Alphaproteobacteria</taxon>
        <taxon>Rhodospirillales</taxon>
        <taxon>Azospirillaceae</taxon>
        <taxon>Azospirillum</taxon>
    </lineage>
</organism>
<proteinExistence type="predicted"/>
<sequence length="40" mass="4103">MKAMVLGFAAAALIAFGASVALKSMDDSSAHRYASSSVRL</sequence>
<keyword evidence="3" id="KW-1185">Reference proteome</keyword>
<accession>A0ABS4SCP7</accession>
<gene>
    <name evidence="2" type="ORF">J2851_000086</name>
</gene>
<evidence type="ECO:0000313" key="2">
    <source>
        <dbReference type="EMBL" id="MBP2290349.1"/>
    </source>
</evidence>
<evidence type="ECO:0000313" key="3">
    <source>
        <dbReference type="Proteomes" id="UP000781958"/>
    </source>
</evidence>
<keyword evidence="1" id="KW-0732">Signal</keyword>
<feature type="chain" id="PRO_5046346785" evidence="1">
    <location>
        <begin position="18"/>
        <end position="40"/>
    </location>
</feature>
<reference evidence="2 3" key="1">
    <citation type="submission" date="2021-03" db="EMBL/GenBank/DDBJ databases">
        <title>Genomic Encyclopedia of Type Strains, Phase III (KMG-III): the genomes of soil and plant-associated and newly described type strains.</title>
        <authorList>
            <person name="Whitman W."/>
        </authorList>
    </citation>
    <scope>NUCLEOTIDE SEQUENCE [LARGE SCALE GENOMIC DNA]</scope>
    <source>
        <strain evidence="2 3">IMMIB AFH-6</strain>
    </source>
</reference>
<feature type="signal peptide" evidence="1">
    <location>
        <begin position="1"/>
        <end position="17"/>
    </location>
</feature>
<protein>
    <submittedName>
        <fullName evidence="2">Uncharacterized protein</fullName>
    </submittedName>
</protein>
<dbReference type="RefSeq" id="WP_281415941.1">
    <property type="nucleotide sequence ID" value="NZ_JAGINP010000001.1"/>
</dbReference>